<sequence length="558" mass="64759">MANKDSGWLKQQDETGYHFIIDAKYLPTYRKTGSSEKITLILYKSSRFRDKSIRQVELLDESEETGQFNQELIDALDISDKKILLWTAYSSASRGINFFTKQDGKERDFELFCLLNNPFYTRHTRPGSRGFSIAMFQSFVQVIRDKNEDWAAMSRGDLLFQYSRNRWKYLRKEHDIDITRTVFQAIGRGERRPKEIMAQQLIYLSSEAIRTVHLGLKHVDELRQRASPAQRAVLQAIDKYNSETAIFITADERKSHLTTSLKLSNQFRRFTSDTPKRFRSDKSARATWSRLFDPLMFTNPDKYLSKLKIAGIPSAFRDACYIQLPLSAEIYTREFSMVGMTETVITDAFDGTDIFNWVEKVMSDSLKSQLSSKIKSLLKNVNGFKVETPEGMFKLLPQPWFVTDIMKGYIAELVFEEYVRDQFGVVPNNPEESGSPVQYFNLDMHSKEAELYQLYDYYLSVGNNTLVAIDIKNWTRSTDRMKKAELEIEAVSKHKRMSHYFPDKTIHAVYVNLYGAHKFNLKHPNRGTIRFMSLYIPNTIGASNWVINSNMVNVLLGK</sequence>
<gene>
    <name evidence="1" type="ORF">FE394_07065</name>
</gene>
<protein>
    <recommendedName>
        <fullName evidence="3">Restriction endonuclease</fullName>
    </recommendedName>
</protein>
<evidence type="ECO:0000313" key="1">
    <source>
        <dbReference type="EMBL" id="MDX7998961.1"/>
    </source>
</evidence>
<comment type="caution">
    <text evidence="1">The sequence shown here is derived from an EMBL/GenBank/DDBJ whole genome shotgun (WGS) entry which is preliminary data.</text>
</comment>
<keyword evidence="2" id="KW-1185">Reference proteome</keyword>
<accession>A0ABU4SJY9</accession>
<dbReference type="Proteomes" id="UP001271640">
    <property type="component" value="Unassembled WGS sequence"/>
</dbReference>
<evidence type="ECO:0008006" key="3">
    <source>
        <dbReference type="Google" id="ProtNLM"/>
    </source>
</evidence>
<dbReference type="EMBL" id="VCDP01000024">
    <property type="protein sequence ID" value="MDX7998961.1"/>
    <property type="molecule type" value="Genomic_DNA"/>
</dbReference>
<reference evidence="2" key="1">
    <citation type="journal article" date="2024" name="Toxins">
        <title>Genome Sequence Analysis of Native Xenorhabdus Strains Isolated from Entomopathogenic Nematodes in Argentina.</title>
        <authorList>
            <person name="Palma L."/>
            <person name="Frizzo L."/>
            <person name="Kaiser S."/>
            <person name="Berry C."/>
            <person name="Caballero P."/>
            <person name="Bode H.B."/>
            <person name="Del Valle E.E."/>
        </authorList>
    </citation>
    <scope>NUCLEOTIDE SEQUENCE [LARGE SCALE GENOMIC DNA]</scope>
    <source>
        <strain evidence="2">Reich</strain>
    </source>
</reference>
<proteinExistence type="predicted"/>
<evidence type="ECO:0000313" key="2">
    <source>
        <dbReference type="Proteomes" id="UP001271640"/>
    </source>
</evidence>
<name>A0ABU4SJY9_9GAMM</name>
<organism evidence="1 2">
    <name type="scientific">Xenorhabdus littoralis</name>
    <dbReference type="NCBI Taxonomy" id="2582835"/>
    <lineage>
        <taxon>Bacteria</taxon>
        <taxon>Pseudomonadati</taxon>
        <taxon>Pseudomonadota</taxon>
        <taxon>Gammaproteobacteria</taxon>
        <taxon>Enterobacterales</taxon>
        <taxon>Morganellaceae</taxon>
        <taxon>Xenorhabdus</taxon>
    </lineage>
</organism>